<evidence type="ECO:0000256" key="1">
    <source>
        <dbReference type="ARBA" id="ARBA00005898"/>
    </source>
</evidence>
<dbReference type="GO" id="GO:0071555">
    <property type="term" value="P:cell wall organization"/>
    <property type="evidence" value="ECO:0007669"/>
    <property type="project" value="UniProtKB-KW"/>
</dbReference>
<keyword evidence="7" id="KW-0460">Magnesium</keyword>
<dbReference type="GO" id="GO:0008360">
    <property type="term" value="P:regulation of cell shape"/>
    <property type="evidence" value="ECO:0007669"/>
    <property type="project" value="UniProtKB-KW"/>
</dbReference>
<dbReference type="Gene3D" id="3.90.190.20">
    <property type="entry name" value="Mur ligase, C-terminal domain"/>
    <property type="match status" value="1"/>
</dbReference>
<evidence type="ECO:0000256" key="6">
    <source>
        <dbReference type="ARBA" id="ARBA00023316"/>
    </source>
</evidence>
<dbReference type="EC" id="6.3.2.-" evidence="7"/>
<protein>
    <recommendedName>
        <fullName evidence="7">UDP-N-acetylmuramyl-tripeptide synthetase</fullName>
        <ecNumber evidence="7">6.3.2.-</ecNumber>
    </recommendedName>
    <alternativeName>
        <fullName evidence="7">UDP-MurNAc-tripeptide synthetase</fullName>
    </alternativeName>
</protein>
<comment type="caution">
    <text evidence="7">Lacks conserved residue(s) required for the propagation of feature annotation.</text>
</comment>
<gene>
    <name evidence="7" type="primary">murE</name>
    <name evidence="12" type="ORF">ATL40_0942</name>
</gene>
<dbReference type="NCBIfam" id="TIGR01085">
    <property type="entry name" value="murE"/>
    <property type="match status" value="1"/>
</dbReference>
<proteinExistence type="inferred from homology"/>
<comment type="pathway">
    <text evidence="7 8">Cell wall biogenesis; peptidoglycan biosynthesis.</text>
</comment>
<name>A0A2A9D0B6_9MICO</name>
<dbReference type="GO" id="GO:0051301">
    <property type="term" value="P:cell division"/>
    <property type="evidence" value="ECO:0007669"/>
    <property type="project" value="UniProtKB-KW"/>
</dbReference>
<dbReference type="InterPro" id="IPR004101">
    <property type="entry name" value="Mur_ligase_C"/>
</dbReference>
<dbReference type="PANTHER" id="PTHR23135">
    <property type="entry name" value="MUR LIGASE FAMILY MEMBER"/>
    <property type="match status" value="1"/>
</dbReference>
<comment type="caution">
    <text evidence="12">The sequence shown here is derived from an EMBL/GenBank/DDBJ whole genome shotgun (WGS) entry which is preliminary data.</text>
</comment>
<evidence type="ECO:0000256" key="8">
    <source>
        <dbReference type="RuleBase" id="RU004135"/>
    </source>
</evidence>
<keyword evidence="7" id="KW-0067">ATP-binding</keyword>
<evidence type="ECO:0000259" key="9">
    <source>
        <dbReference type="Pfam" id="PF01225"/>
    </source>
</evidence>
<dbReference type="InterPro" id="IPR013221">
    <property type="entry name" value="Mur_ligase_cen"/>
</dbReference>
<keyword evidence="7" id="KW-0547">Nucleotide-binding</keyword>
<keyword evidence="4 7" id="KW-0573">Peptidoglycan synthesis</keyword>
<keyword evidence="13" id="KW-1185">Reference proteome</keyword>
<organism evidence="12 13">
    <name type="scientific">Serinibacter salmoneus</name>
    <dbReference type="NCBI Taxonomy" id="556530"/>
    <lineage>
        <taxon>Bacteria</taxon>
        <taxon>Bacillati</taxon>
        <taxon>Actinomycetota</taxon>
        <taxon>Actinomycetes</taxon>
        <taxon>Micrococcales</taxon>
        <taxon>Beutenbergiaceae</taxon>
        <taxon>Serinibacter</taxon>
    </lineage>
</organism>
<dbReference type="Gene3D" id="3.40.1390.10">
    <property type="entry name" value="MurE/MurF, N-terminal domain"/>
    <property type="match status" value="1"/>
</dbReference>
<feature type="domain" description="Mur ligase C-terminal" evidence="10">
    <location>
        <begin position="366"/>
        <end position="498"/>
    </location>
</feature>
<dbReference type="GO" id="GO:0016881">
    <property type="term" value="F:acid-amino acid ligase activity"/>
    <property type="evidence" value="ECO:0007669"/>
    <property type="project" value="UniProtKB-UniRule"/>
</dbReference>
<evidence type="ECO:0000313" key="13">
    <source>
        <dbReference type="Proteomes" id="UP000224915"/>
    </source>
</evidence>
<evidence type="ECO:0000256" key="7">
    <source>
        <dbReference type="HAMAP-Rule" id="MF_00208"/>
    </source>
</evidence>
<sequence>MTTTPTHPRPADLPPRALSDLADAHALVRDERSPSPQGVQVSGVTLATASAHPGDLFVAVPGLRSHGARYADQARHAGVVAIVTDQAGADLIAQDGGLAIPVLCHPEPRAIAAALAADVYREPWREMTTTGVTGTNGKTTTTFLLAEILANLGRRAGLIGTVETRVGGVAEPSRLTTPEAPDVIGMLAAMRAAGDTDLVMEVSSHAIALHRVDALPFDVVGFTHLTADHLDFHGDLESYFGVKAQLFTPAHARRGVVCVDEEWGRRLAAEATIPVVTLATLEHPDATGSDGAIDPDWRVAERSLRDQGSRFALLGPRGERIEVDLSLPGDFNVSNAALAVVLALTAGADLEAVRGAAAHLTGGVPGRMEVVGTSPRCVVDFAHNADALTRAIRTLRQTTAGRLWVVFGATGDRDPSKREEMGRTAAREADVVVVTDDDPHGEDAARIRAAVLRGARGEAESDAARAAQVLEIAPRAAAIEHAVIQAAPEDTVLIAGRGHETIQEVAGVDLDLDDRHEVRVALTRRKGPDA</sequence>
<dbReference type="PANTHER" id="PTHR23135:SF4">
    <property type="entry name" value="UDP-N-ACETYLMURAMOYL-L-ALANYL-D-GLUTAMATE--2,6-DIAMINOPIMELATE LIGASE MURE HOMOLOG, CHLOROPLASTIC"/>
    <property type="match status" value="1"/>
</dbReference>
<dbReference type="RefSeq" id="WP_098468513.1">
    <property type="nucleotide sequence ID" value="NZ_PDJD01000001.1"/>
</dbReference>
<feature type="binding site" evidence="7">
    <location>
        <begin position="134"/>
        <end position="140"/>
    </location>
    <ligand>
        <name>ATP</name>
        <dbReference type="ChEBI" id="CHEBI:30616"/>
    </ligand>
</feature>
<comment type="similarity">
    <text evidence="1 7">Belongs to the MurCDEF family. MurE subfamily.</text>
</comment>
<keyword evidence="7 12" id="KW-0436">Ligase</keyword>
<dbReference type="Pfam" id="PF08245">
    <property type="entry name" value="Mur_ligase_M"/>
    <property type="match status" value="1"/>
</dbReference>
<dbReference type="Pfam" id="PF01225">
    <property type="entry name" value="Mur_ligase"/>
    <property type="match status" value="1"/>
</dbReference>
<dbReference type="EMBL" id="PDJD01000001">
    <property type="protein sequence ID" value="PFG19382.1"/>
    <property type="molecule type" value="Genomic_DNA"/>
</dbReference>
<keyword evidence="6 7" id="KW-0961">Cell wall biogenesis/degradation</keyword>
<evidence type="ECO:0000259" key="11">
    <source>
        <dbReference type="Pfam" id="PF08245"/>
    </source>
</evidence>
<keyword evidence="5 7" id="KW-0131">Cell cycle</keyword>
<dbReference type="InterPro" id="IPR036615">
    <property type="entry name" value="Mur_ligase_C_dom_sf"/>
</dbReference>
<feature type="binding site" evidence="7">
    <location>
        <position position="48"/>
    </location>
    <ligand>
        <name>UDP-N-acetyl-alpha-D-muramoyl-L-alanyl-D-glutamate</name>
        <dbReference type="ChEBI" id="CHEBI:83900"/>
    </ligand>
</feature>
<reference evidence="12 13" key="1">
    <citation type="submission" date="2017-10" db="EMBL/GenBank/DDBJ databases">
        <title>Sequencing the genomes of 1000 actinobacteria strains.</title>
        <authorList>
            <person name="Klenk H.-P."/>
        </authorList>
    </citation>
    <scope>NUCLEOTIDE SEQUENCE [LARGE SCALE GENOMIC DNA]</scope>
    <source>
        <strain evidence="12 13">DSM 21801</strain>
    </source>
</reference>
<dbReference type="Proteomes" id="UP000224915">
    <property type="component" value="Unassembled WGS sequence"/>
</dbReference>
<dbReference type="GO" id="GO:0005737">
    <property type="term" value="C:cytoplasm"/>
    <property type="evidence" value="ECO:0007669"/>
    <property type="project" value="UniProtKB-SubCell"/>
</dbReference>
<feature type="binding site" evidence="7">
    <location>
        <position position="211"/>
    </location>
    <ligand>
        <name>UDP-N-acetyl-alpha-D-muramoyl-L-alanyl-D-glutamate</name>
        <dbReference type="ChEBI" id="CHEBI:83900"/>
    </ligand>
</feature>
<dbReference type="SUPFAM" id="SSF53244">
    <property type="entry name" value="MurD-like peptide ligases, peptide-binding domain"/>
    <property type="match status" value="1"/>
</dbReference>
<evidence type="ECO:0000259" key="10">
    <source>
        <dbReference type="Pfam" id="PF02875"/>
    </source>
</evidence>
<dbReference type="InterPro" id="IPR000713">
    <property type="entry name" value="Mur_ligase_N"/>
</dbReference>
<dbReference type="InterPro" id="IPR036565">
    <property type="entry name" value="Mur-like_cat_sf"/>
</dbReference>
<feature type="binding site" evidence="7">
    <location>
        <begin position="176"/>
        <end position="177"/>
    </location>
    <ligand>
        <name>UDP-N-acetyl-alpha-D-muramoyl-L-alanyl-D-glutamate</name>
        <dbReference type="ChEBI" id="CHEBI:83900"/>
    </ligand>
</feature>
<comment type="PTM">
    <text evidence="7">Carboxylation is probably crucial for Mg(2+) binding and, consequently, for the gamma-phosphate positioning of ATP.</text>
</comment>
<feature type="binding site" evidence="7">
    <location>
        <position position="46"/>
    </location>
    <ligand>
        <name>UDP-N-acetyl-alpha-D-muramoyl-L-alanyl-D-glutamate</name>
        <dbReference type="ChEBI" id="CHEBI:83900"/>
    </ligand>
</feature>
<evidence type="ECO:0000256" key="2">
    <source>
        <dbReference type="ARBA" id="ARBA00022618"/>
    </source>
</evidence>
<comment type="cofactor">
    <cofactor evidence="7">
        <name>Mg(2+)</name>
        <dbReference type="ChEBI" id="CHEBI:18420"/>
    </cofactor>
</comment>
<dbReference type="GO" id="GO:0009252">
    <property type="term" value="P:peptidoglycan biosynthetic process"/>
    <property type="evidence" value="ECO:0007669"/>
    <property type="project" value="UniProtKB-UniRule"/>
</dbReference>
<feature type="domain" description="Mur ligase N-terminal catalytic" evidence="9">
    <location>
        <begin position="41"/>
        <end position="90"/>
    </location>
</feature>
<dbReference type="OrthoDB" id="9800958at2"/>
<keyword evidence="2 7" id="KW-0132">Cell division</keyword>
<feature type="domain" description="Mur ligase central" evidence="11">
    <location>
        <begin position="132"/>
        <end position="343"/>
    </location>
</feature>
<feature type="binding site" evidence="7">
    <location>
        <position position="203"/>
    </location>
    <ligand>
        <name>UDP-N-acetyl-alpha-D-muramoyl-L-alanyl-D-glutamate</name>
        <dbReference type="ChEBI" id="CHEBI:83900"/>
    </ligand>
</feature>
<dbReference type="NCBIfam" id="NF001124">
    <property type="entry name" value="PRK00139.1-2"/>
    <property type="match status" value="1"/>
</dbReference>
<evidence type="ECO:0000313" key="12">
    <source>
        <dbReference type="EMBL" id="PFG19382.1"/>
    </source>
</evidence>
<evidence type="ECO:0000256" key="5">
    <source>
        <dbReference type="ARBA" id="ARBA00023306"/>
    </source>
</evidence>
<keyword evidence="3 7" id="KW-0133">Cell shape</keyword>
<dbReference type="SUPFAM" id="SSF53623">
    <property type="entry name" value="MurD-like peptide ligases, catalytic domain"/>
    <property type="match status" value="1"/>
</dbReference>
<keyword evidence="7" id="KW-0963">Cytoplasm</keyword>
<dbReference type="GO" id="GO:0005524">
    <property type="term" value="F:ATP binding"/>
    <property type="evidence" value="ECO:0007669"/>
    <property type="project" value="UniProtKB-UniRule"/>
</dbReference>
<evidence type="ECO:0000256" key="3">
    <source>
        <dbReference type="ARBA" id="ARBA00022960"/>
    </source>
</evidence>
<comment type="subcellular location">
    <subcellularLocation>
        <location evidence="7 8">Cytoplasm</location>
    </subcellularLocation>
</comment>
<comment type="function">
    <text evidence="7">Catalyzes the addition of an amino acid to the nucleotide precursor UDP-N-acetylmuramoyl-L-alanyl-D-glutamate (UMAG) in the biosynthesis of bacterial cell-wall peptidoglycan.</text>
</comment>
<dbReference type="UniPathway" id="UPA00219"/>
<dbReference type="GO" id="GO:0000287">
    <property type="term" value="F:magnesium ion binding"/>
    <property type="evidence" value="ECO:0007669"/>
    <property type="project" value="UniProtKB-UniRule"/>
</dbReference>
<dbReference type="InterPro" id="IPR035911">
    <property type="entry name" value="MurE/MurF_N"/>
</dbReference>
<accession>A0A2A9D0B6</accession>
<dbReference type="AlphaFoldDB" id="A0A2A9D0B6"/>
<dbReference type="SUPFAM" id="SSF63418">
    <property type="entry name" value="MurE/MurF N-terminal domain"/>
    <property type="match status" value="1"/>
</dbReference>
<evidence type="ECO:0000256" key="4">
    <source>
        <dbReference type="ARBA" id="ARBA00022984"/>
    </source>
</evidence>
<feature type="modified residue" description="N6-carboxylysine" evidence="7">
    <location>
        <position position="243"/>
    </location>
</feature>
<dbReference type="HAMAP" id="MF_00208">
    <property type="entry name" value="MurE"/>
    <property type="match status" value="1"/>
</dbReference>
<dbReference type="Gene3D" id="3.40.1190.10">
    <property type="entry name" value="Mur-like, catalytic domain"/>
    <property type="match status" value="1"/>
</dbReference>
<dbReference type="Pfam" id="PF02875">
    <property type="entry name" value="Mur_ligase_C"/>
    <property type="match status" value="1"/>
</dbReference>
<dbReference type="InterPro" id="IPR005761">
    <property type="entry name" value="UDP-N-AcMur-Glu-dNH2Pim_ligase"/>
</dbReference>